<accession>A0A3M7QI06</accession>
<keyword evidence="1" id="KW-1133">Transmembrane helix</keyword>
<feature type="transmembrane region" description="Helical" evidence="1">
    <location>
        <begin position="7"/>
        <end position="29"/>
    </location>
</feature>
<feature type="transmembrane region" description="Helical" evidence="1">
    <location>
        <begin position="49"/>
        <end position="68"/>
    </location>
</feature>
<keyword evidence="1" id="KW-0812">Transmembrane</keyword>
<gene>
    <name evidence="2" type="ORF">BpHYR1_043872</name>
</gene>
<reference evidence="2 3" key="1">
    <citation type="journal article" date="2018" name="Sci. Rep.">
        <title>Genomic signatures of local adaptation to the degree of environmental predictability in rotifers.</title>
        <authorList>
            <person name="Franch-Gras L."/>
            <person name="Hahn C."/>
            <person name="Garcia-Roger E.M."/>
            <person name="Carmona M.J."/>
            <person name="Serra M."/>
            <person name="Gomez A."/>
        </authorList>
    </citation>
    <scope>NUCLEOTIDE SEQUENCE [LARGE SCALE GENOMIC DNA]</scope>
    <source>
        <strain evidence="2">HYR1</strain>
    </source>
</reference>
<sequence length="88" mass="10282">MHILNDLVWSQIIVLKIGSKTAFTIRFFFEPESSLDTDKIGLKTYDFKTTLYIFNISIVFIVLLEKLLKFNFYVIKLSLKGLVKDFPT</sequence>
<organism evidence="2 3">
    <name type="scientific">Brachionus plicatilis</name>
    <name type="common">Marine rotifer</name>
    <name type="synonym">Brachionus muelleri</name>
    <dbReference type="NCBI Taxonomy" id="10195"/>
    <lineage>
        <taxon>Eukaryota</taxon>
        <taxon>Metazoa</taxon>
        <taxon>Spiralia</taxon>
        <taxon>Gnathifera</taxon>
        <taxon>Rotifera</taxon>
        <taxon>Eurotatoria</taxon>
        <taxon>Monogononta</taxon>
        <taxon>Pseudotrocha</taxon>
        <taxon>Ploima</taxon>
        <taxon>Brachionidae</taxon>
        <taxon>Brachionus</taxon>
    </lineage>
</organism>
<keyword evidence="3" id="KW-1185">Reference proteome</keyword>
<dbReference type="EMBL" id="REGN01006098">
    <property type="protein sequence ID" value="RNA10873.1"/>
    <property type="molecule type" value="Genomic_DNA"/>
</dbReference>
<protein>
    <submittedName>
        <fullName evidence="2">Uncharacterized protein</fullName>
    </submittedName>
</protein>
<name>A0A3M7QI06_BRAPC</name>
<comment type="caution">
    <text evidence="2">The sequence shown here is derived from an EMBL/GenBank/DDBJ whole genome shotgun (WGS) entry which is preliminary data.</text>
</comment>
<dbReference type="Proteomes" id="UP000276133">
    <property type="component" value="Unassembled WGS sequence"/>
</dbReference>
<evidence type="ECO:0000313" key="3">
    <source>
        <dbReference type="Proteomes" id="UP000276133"/>
    </source>
</evidence>
<dbReference type="AlphaFoldDB" id="A0A3M7QI06"/>
<keyword evidence="1" id="KW-0472">Membrane</keyword>
<proteinExistence type="predicted"/>
<evidence type="ECO:0000256" key="1">
    <source>
        <dbReference type="SAM" id="Phobius"/>
    </source>
</evidence>
<evidence type="ECO:0000313" key="2">
    <source>
        <dbReference type="EMBL" id="RNA10873.1"/>
    </source>
</evidence>